<dbReference type="GO" id="GO:0005829">
    <property type="term" value="C:cytosol"/>
    <property type="evidence" value="ECO:0007669"/>
    <property type="project" value="TreeGrafter"/>
</dbReference>
<dbReference type="Proteomes" id="UP000001505">
    <property type="component" value="Chromosome"/>
</dbReference>
<evidence type="ECO:0000313" key="4">
    <source>
        <dbReference type="EMBL" id="ADI39047.1"/>
    </source>
</evidence>
<organism evidence="4 5">
    <name type="scientific">Waddlia chondrophila (strain ATCC VR-1470 / WSU 86-1044)</name>
    <dbReference type="NCBI Taxonomy" id="716544"/>
    <lineage>
        <taxon>Bacteria</taxon>
        <taxon>Pseudomonadati</taxon>
        <taxon>Chlamydiota</taxon>
        <taxon>Chlamydiia</taxon>
        <taxon>Parachlamydiales</taxon>
        <taxon>Waddliaceae</taxon>
        <taxon>Waddlia</taxon>
    </lineage>
</organism>
<accession>D6YSK2</accession>
<feature type="domain" description="Exonuclease" evidence="3">
    <location>
        <begin position="8"/>
        <end position="175"/>
    </location>
</feature>
<dbReference type="Gene3D" id="3.30.420.10">
    <property type="entry name" value="Ribonuclease H-like superfamily/Ribonuclease H"/>
    <property type="match status" value="1"/>
</dbReference>
<dbReference type="KEGG" id="wch:wcw_1703"/>
<dbReference type="FunFam" id="3.30.420.10:FF:000045">
    <property type="entry name" value="3'-5' exonuclease DinG"/>
    <property type="match status" value="1"/>
</dbReference>
<dbReference type="SMART" id="SM00479">
    <property type="entry name" value="EXOIII"/>
    <property type="match status" value="1"/>
</dbReference>
<dbReference type="InterPro" id="IPR006054">
    <property type="entry name" value="DnaQ"/>
</dbReference>
<dbReference type="InterPro" id="IPR013520">
    <property type="entry name" value="Ribonucl_H"/>
</dbReference>
<dbReference type="GO" id="GO:0003677">
    <property type="term" value="F:DNA binding"/>
    <property type="evidence" value="ECO:0007669"/>
    <property type="project" value="InterPro"/>
</dbReference>
<dbReference type="SUPFAM" id="SSF53098">
    <property type="entry name" value="Ribonuclease H-like"/>
    <property type="match status" value="1"/>
</dbReference>
<evidence type="ECO:0000313" key="5">
    <source>
        <dbReference type="Proteomes" id="UP000001505"/>
    </source>
</evidence>
<proteinExistence type="predicted"/>
<dbReference type="HOGENOM" id="CLU_047806_7_1_0"/>
<evidence type="ECO:0000256" key="1">
    <source>
        <dbReference type="ARBA" id="ARBA00025483"/>
    </source>
</evidence>
<dbReference type="EC" id="2.7.7.7" evidence="4"/>
<keyword evidence="4" id="KW-0548">Nucleotidyltransferase</keyword>
<dbReference type="InterPro" id="IPR012337">
    <property type="entry name" value="RNaseH-like_sf"/>
</dbReference>
<dbReference type="RefSeq" id="WP_013182751.1">
    <property type="nucleotide sequence ID" value="NC_014225.1"/>
</dbReference>
<keyword evidence="5" id="KW-1185">Reference proteome</keyword>
<keyword evidence="4" id="KW-0808">Transferase</keyword>
<protein>
    <submittedName>
        <fullName evidence="4">DNA polymerase III epsilon chain</fullName>
        <ecNumber evidence="4">2.7.7.7</ecNumber>
    </submittedName>
</protein>
<dbReference type="EMBL" id="CP001928">
    <property type="protein sequence ID" value="ADI39047.1"/>
    <property type="molecule type" value="Genomic_DNA"/>
</dbReference>
<dbReference type="NCBIfam" id="TIGR00573">
    <property type="entry name" value="dnaq"/>
    <property type="match status" value="1"/>
</dbReference>
<dbReference type="STRING" id="716544.wcw_1703"/>
<dbReference type="eggNOG" id="COG0847">
    <property type="taxonomic scope" value="Bacteria"/>
</dbReference>
<dbReference type="CDD" id="cd06127">
    <property type="entry name" value="DEDDh"/>
    <property type="match status" value="1"/>
</dbReference>
<dbReference type="PANTHER" id="PTHR30231:SF41">
    <property type="entry name" value="DNA POLYMERASE III SUBUNIT EPSILON"/>
    <property type="match status" value="1"/>
</dbReference>
<evidence type="ECO:0000256" key="2">
    <source>
        <dbReference type="ARBA" id="ARBA00026073"/>
    </source>
</evidence>
<dbReference type="GO" id="GO:0045004">
    <property type="term" value="P:DNA replication proofreading"/>
    <property type="evidence" value="ECO:0007669"/>
    <property type="project" value="TreeGrafter"/>
</dbReference>
<dbReference type="InterPro" id="IPR024530">
    <property type="entry name" value="QSregVF_b"/>
</dbReference>
<dbReference type="GO" id="GO:0003887">
    <property type="term" value="F:DNA-directed DNA polymerase activity"/>
    <property type="evidence" value="ECO:0007669"/>
    <property type="project" value="UniProtKB-EC"/>
</dbReference>
<gene>
    <name evidence="4" type="primary">dnaQ3</name>
    <name evidence="4" type="ordered locus">wcw_1703</name>
</gene>
<comment type="subunit">
    <text evidence="2">DNA polymerase III contains a core (composed of alpha, epsilon and theta chains) that associates with a tau subunit. This core dimerizes to form the POLIII' complex. PolIII' associates with the gamma complex (composed of gamma, delta, delta', psi and chi chains) and with the beta chain to form the complete DNA polymerase III complex.</text>
</comment>
<reference evidence="4 5" key="1">
    <citation type="journal article" date="2010" name="PLoS ONE">
        <title>The Waddlia genome: a window into chlamydial biology.</title>
        <authorList>
            <person name="Bertelli C."/>
            <person name="Collyn F."/>
            <person name="Croxatto A."/>
            <person name="Ruckert C."/>
            <person name="Polkinghorne A."/>
            <person name="Kebbi-Beghdadi C."/>
            <person name="Goesmann A."/>
            <person name="Vaughan L."/>
            <person name="Greub G."/>
        </authorList>
    </citation>
    <scope>NUCLEOTIDE SEQUENCE [LARGE SCALE GENOMIC DNA]</scope>
    <source>
        <strain evidence="5">ATCC VR-1470 / WSU 86-1044</strain>
    </source>
</reference>
<sequence>MSCLEKQQFVCLDCETTGLDPKEDRVIEVACVAFTLEEKLDAFETLIDPERDIPETSIAIHHITQKMVAGKPKVKEVLPKVLDFVGSHIIVGHGIQFDIEAISHSCDRAGISKNLRDNPFIDTLRMARLYGESPINSLEHLRKHFNIESEIAHRAMSDVMVNIEVFKQLLKGYSSLKQLNKILAKPIMLKEMPLGKHKGRPFKEIPVQYLRWAAHQDFDQDLLFSIRSELKRRKQGNLFSQASNPFQDL</sequence>
<dbReference type="PANTHER" id="PTHR30231">
    <property type="entry name" value="DNA POLYMERASE III SUBUNIT EPSILON"/>
    <property type="match status" value="1"/>
</dbReference>
<dbReference type="Pfam" id="PF12843">
    <property type="entry name" value="QSregVF_b"/>
    <property type="match status" value="1"/>
</dbReference>
<evidence type="ECO:0000259" key="3">
    <source>
        <dbReference type="SMART" id="SM00479"/>
    </source>
</evidence>
<dbReference type="Pfam" id="PF00929">
    <property type="entry name" value="RNase_T"/>
    <property type="match status" value="1"/>
</dbReference>
<dbReference type="NCBIfam" id="NF004964">
    <property type="entry name" value="PRK06310.1"/>
    <property type="match status" value="1"/>
</dbReference>
<comment type="function">
    <text evidence="1">DNA polymerase III is a complex, multichain enzyme responsible for most of the replicative synthesis in bacteria. The epsilon subunit contain the editing function and is a proofreading 3'-5' exonuclease.</text>
</comment>
<dbReference type="InterPro" id="IPR036397">
    <property type="entry name" value="RNaseH_sf"/>
</dbReference>
<name>D6YSK2_WADCW</name>
<dbReference type="AlphaFoldDB" id="D6YSK2"/>
<dbReference type="OrthoDB" id="9776650at2"/>
<dbReference type="GO" id="GO:0008408">
    <property type="term" value="F:3'-5' exonuclease activity"/>
    <property type="evidence" value="ECO:0007669"/>
    <property type="project" value="TreeGrafter"/>
</dbReference>